<gene>
    <name evidence="2" type="ORF">DAY19_05830</name>
</gene>
<reference evidence="3" key="1">
    <citation type="journal article" date="2019" name="Int. J. Syst. Evol. Microbiol.">
        <title>Halobacteriovorax valvorus sp. nov., a novel prokaryotic predator isolated from coastal seawater of China.</title>
        <authorList>
            <person name="Chen M.-X."/>
        </authorList>
    </citation>
    <scope>NUCLEOTIDE SEQUENCE [LARGE SCALE GENOMIC DNA]</scope>
    <source>
        <strain evidence="3">BL9</strain>
    </source>
</reference>
<protein>
    <submittedName>
        <fullName evidence="2">Uncharacterized protein</fullName>
    </submittedName>
</protein>
<dbReference type="InterPro" id="IPR027417">
    <property type="entry name" value="P-loop_NTPase"/>
</dbReference>
<evidence type="ECO:0000256" key="1">
    <source>
        <dbReference type="SAM" id="Phobius"/>
    </source>
</evidence>
<evidence type="ECO:0000313" key="3">
    <source>
        <dbReference type="Proteomes" id="UP000443582"/>
    </source>
</evidence>
<feature type="transmembrane region" description="Helical" evidence="1">
    <location>
        <begin position="113"/>
        <end position="138"/>
    </location>
</feature>
<comment type="caution">
    <text evidence="2">The sequence shown here is derived from an EMBL/GenBank/DDBJ whole genome shotgun (WGS) entry which is preliminary data.</text>
</comment>
<proteinExistence type="predicted"/>
<sequence length="623" mass="73061">MSFSIKQVQQFLEKLFLMFKEESQLIISRVDHFIISTPLKAFIIFVCGIIGLRIITLGYRKYRLRELDELDRARSSLYRFIDFNSYYIIIFLCLDIFNGYLEKFNRADYLLAMHIFGNFLLVYILYINIGYLHSFLNLNFRVYFKRSNKDFVKDSKKLRYIITLTTLIYIVMYNLFSTFLGHNIISIIFFIIYTKILLDYEKYADIILAKIIPSSISIGAKHIPKFVIHYVLPLVFYIYTLLYSLYLVILLANNTRDWSRNILSGLLEQHLENFRQDSFNEIDIPEDYKACFENEEDVQIVRKPDPAAMAYDRIDEWLNGVNPSYHLAFSGGAGSGKNHILNKILKRYSSVNSFKINIHEKITEGSILHKRLEQFVGNGDEDEKKFVIVNSAHNLFLSKLNGFKAFDALFNIINSSSKNVFWLTIWNANSLNLIKHIYNKYELSADSVFIRPWDKEELKNLIIKRHEKSELEIRFQPELFEVMCHFGADRSIENALDIYFRILGKQTGGNPQAAINTWLKSIMSIDDKSIELHLPSKKPIHEIESLTDESLFVLSTILSHERLNIDQISATTDLSEKVVNFVLKNGLNKGIIDKDKEDNSYLIRKDWLYDLKKILKKRNFIYE</sequence>
<dbReference type="RefSeq" id="WP_114706266.1">
    <property type="nucleotide sequence ID" value="NZ_QDKL01000002.1"/>
</dbReference>
<dbReference type="Proteomes" id="UP000443582">
    <property type="component" value="Unassembled WGS sequence"/>
</dbReference>
<dbReference type="SUPFAM" id="SSF52540">
    <property type="entry name" value="P-loop containing nucleoside triphosphate hydrolases"/>
    <property type="match status" value="1"/>
</dbReference>
<keyword evidence="1" id="KW-0812">Transmembrane</keyword>
<organism evidence="2 3">
    <name type="scientific">Halobacteriovorax vibrionivorans</name>
    <dbReference type="NCBI Taxonomy" id="2152716"/>
    <lineage>
        <taxon>Bacteria</taxon>
        <taxon>Pseudomonadati</taxon>
        <taxon>Bdellovibrionota</taxon>
        <taxon>Bacteriovoracia</taxon>
        <taxon>Bacteriovoracales</taxon>
        <taxon>Halobacteriovoraceae</taxon>
        <taxon>Halobacteriovorax</taxon>
    </lineage>
</organism>
<keyword evidence="3" id="KW-1185">Reference proteome</keyword>
<feature type="transmembrane region" description="Helical" evidence="1">
    <location>
        <begin position="41"/>
        <end position="59"/>
    </location>
</feature>
<evidence type="ECO:0000313" key="2">
    <source>
        <dbReference type="EMBL" id="RZF21199.1"/>
    </source>
</evidence>
<keyword evidence="1" id="KW-0472">Membrane</keyword>
<name>A0ABY0IF95_9BACT</name>
<feature type="transmembrane region" description="Helical" evidence="1">
    <location>
        <begin position="80"/>
        <end position="101"/>
    </location>
</feature>
<feature type="transmembrane region" description="Helical" evidence="1">
    <location>
        <begin position="158"/>
        <end position="176"/>
    </location>
</feature>
<accession>A0ABY0IF95</accession>
<dbReference type="EMBL" id="QDKL01000002">
    <property type="protein sequence ID" value="RZF21199.1"/>
    <property type="molecule type" value="Genomic_DNA"/>
</dbReference>
<keyword evidence="1" id="KW-1133">Transmembrane helix</keyword>
<feature type="transmembrane region" description="Helical" evidence="1">
    <location>
        <begin position="182"/>
        <end position="200"/>
    </location>
</feature>
<feature type="transmembrane region" description="Helical" evidence="1">
    <location>
        <begin position="230"/>
        <end position="252"/>
    </location>
</feature>